<sequence>MKKVVIVSAVRTPIGSFMGALSTVPAPQLGAIAIKGALDKINLDPALVNEVFMGNVVQAGVGQAPARQAAIFAGLSNEVACTTVNKVCASGMKSVMMGAQAIMCGDAEIVVAGGMENMSMIPHYVHLRNGVKFGPTSMVDGMQKDGLTDVYDNSAMGVFADMCATEYNITREDQDNFAIQSYERSAKAWEAGKFDNEIVPVSIPQRKGDPIVVSRDEEYTNVKLDKIPTLNAVFTKDGTVTAANASTINDGAAAMILMSEEKALAMGLKPLAYIKGYADAAQEPKWFTTAPAKALPIALKKAGIATSDVDFFEFNEAFSVVGLANTQILGLDGSKVNVNGGAVSLGHPLGCSGARIIVTLINVLEQNNAKIGAAAICNGGGGASAIVVERA</sequence>
<dbReference type="GO" id="GO:0003985">
    <property type="term" value="F:acetyl-CoA C-acetyltransferase activity"/>
    <property type="evidence" value="ECO:0007669"/>
    <property type="project" value="UniProtKB-EC"/>
</dbReference>
<dbReference type="InterPro" id="IPR020613">
    <property type="entry name" value="Thiolase_CS"/>
</dbReference>
<protein>
    <recommendedName>
        <fullName evidence="3">acetyl-CoA C-acetyltransferase</fullName>
        <ecNumber evidence="3">2.3.1.9</ecNumber>
    </recommendedName>
</protein>
<dbReference type="GO" id="GO:0006635">
    <property type="term" value="P:fatty acid beta-oxidation"/>
    <property type="evidence" value="ECO:0007669"/>
    <property type="project" value="TreeGrafter"/>
</dbReference>
<reference evidence="13 14" key="1">
    <citation type="submission" date="2019-04" db="EMBL/GenBank/DDBJ databases">
        <title>Flavobacterium sp. strain DS2-A Genome sequencing and assembly.</title>
        <authorList>
            <person name="Kim I."/>
        </authorList>
    </citation>
    <scope>NUCLEOTIDE SEQUENCE [LARGE SCALE GENOMIC DNA]</scope>
    <source>
        <strain evidence="13 14">DS2-A</strain>
    </source>
</reference>
<feature type="active site" description="Proton acceptor" evidence="9">
    <location>
        <position position="347"/>
    </location>
</feature>
<dbReference type="EC" id="2.3.1.9" evidence="3"/>
<keyword evidence="14" id="KW-1185">Reference proteome</keyword>
<proteinExistence type="inferred from homology"/>
<dbReference type="Proteomes" id="UP000297407">
    <property type="component" value="Unassembled WGS sequence"/>
</dbReference>
<feature type="active site" description="Acyl-thioester intermediate" evidence="9">
    <location>
        <position position="88"/>
    </location>
</feature>
<dbReference type="InterPro" id="IPR020615">
    <property type="entry name" value="Thiolase_acyl_enz_int_AS"/>
</dbReference>
<dbReference type="InterPro" id="IPR020616">
    <property type="entry name" value="Thiolase_N"/>
</dbReference>
<feature type="domain" description="Thiolase C-terminal" evidence="12">
    <location>
        <begin position="268"/>
        <end position="390"/>
    </location>
</feature>
<dbReference type="InterPro" id="IPR020617">
    <property type="entry name" value="Thiolase_C"/>
</dbReference>
<dbReference type="InterPro" id="IPR002155">
    <property type="entry name" value="Thiolase"/>
</dbReference>
<evidence type="ECO:0000256" key="4">
    <source>
        <dbReference type="ARBA" id="ARBA00022679"/>
    </source>
</evidence>
<dbReference type="Gene3D" id="3.40.47.10">
    <property type="match status" value="1"/>
</dbReference>
<evidence type="ECO:0000313" key="13">
    <source>
        <dbReference type="EMBL" id="TGD59741.1"/>
    </source>
</evidence>
<accession>A0A4Z0LCY7</accession>
<keyword evidence="7" id="KW-0630">Potassium</keyword>
<keyword evidence="6" id="KW-0809">Transit peptide</keyword>
<comment type="similarity">
    <text evidence="1 10">Belongs to the thiolase-like superfamily. Thiolase family.</text>
</comment>
<dbReference type="PANTHER" id="PTHR18919">
    <property type="entry name" value="ACETYL-COA C-ACYLTRANSFERASE"/>
    <property type="match status" value="1"/>
</dbReference>
<evidence type="ECO:0000256" key="2">
    <source>
        <dbReference type="ARBA" id="ARBA00011881"/>
    </source>
</evidence>
<dbReference type="PANTHER" id="PTHR18919:SF156">
    <property type="entry name" value="ACETYL-COA ACETYLTRANSFERASE, MITOCHONDRIAL"/>
    <property type="match status" value="1"/>
</dbReference>
<dbReference type="InterPro" id="IPR020610">
    <property type="entry name" value="Thiolase_AS"/>
</dbReference>
<keyword evidence="8 10" id="KW-0012">Acyltransferase</keyword>
<dbReference type="PROSITE" id="PS00737">
    <property type="entry name" value="THIOLASE_2"/>
    <property type="match status" value="1"/>
</dbReference>
<dbReference type="PROSITE" id="PS00099">
    <property type="entry name" value="THIOLASE_3"/>
    <property type="match status" value="1"/>
</dbReference>
<dbReference type="GO" id="GO:0046872">
    <property type="term" value="F:metal ion binding"/>
    <property type="evidence" value="ECO:0007669"/>
    <property type="project" value="UniProtKB-KW"/>
</dbReference>
<evidence type="ECO:0000256" key="7">
    <source>
        <dbReference type="ARBA" id="ARBA00022958"/>
    </source>
</evidence>
<name>A0A4Z0LCY7_9FLAO</name>
<dbReference type="CDD" id="cd00751">
    <property type="entry name" value="thiolase"/>
    <property type="match status" value="1"/>
</dbReference>
<dbReference type="PROSITE" id="PS00098">
    <property type="entry name" value="THIOLASE_1"/>
    <property type="match status" value="1"/>
</dbReference>
<gene>
    <name evidence="13" type="ORF">E4635_02075</name>
</gene>
<evidence type="ECO:0000313" key="14">
    <source>
        <dbReference type="Proteomes" id="UP000297407"/>
    </source>
</evidence>
<evidence type="ECO:0000256" key="9">
    <source>
        <dbReference type="PIRSR" id="PIRSR000429-1"/>
    </source>
</evidence>
<dbReference type="EMBL" id="SRLH01000001">
    <property type="protein sequence ID" value="TGD59741.1"/>
    <property type="molecule type" value="Genomic_DNA"/>
</dbReference>
<dbReference type="AlphaFoldDB" id="A0A4Z0LCY7"/>
<evidence type="ECO:0000259" key="11">
    <source>
        <dbReference type="Pfam" id="PF00108"/>
    </source>
</evidence>
<keyword evidence="5" id="KW-0479">Metal-binding</keyword>
<dbReference type="RefSeq" id="WP_135524948.1">
    <property type="nucleotide sequence ID" value="NZ_SRLH01000001.1"/>
</dbReference>
<dbReference type="Pfam" id="PF00108">
    <property type="entry name" value="Thiolase_N"/>
    <property type="match status" value="1"/>
</dbReference>
<comment type="caution">
    <text evidence="13">The sequence shown here is derived from an EMBL/GenBank/DDBJ whole genome shotgun (WGS) entry which is preliminary data.</text>
</comment>
<feature type="active site" description="Proton acceptor" evidence="9">
    <location>
        <position position="377"/>
    </location>
</feature>
<evidence type="ECO:0000256" key="8">
    <source>
        <dbReference type="ARBA" id="ARBA00023315"/>
    </source>
</evidence>
<dbReference type="PIRSF" id="PIRSF000429">
    <property type="entry name" value="Ac-CoA_Ac_transf"/>
    <property type="match status" value="1"/>
</dbReference>
<evidence type="ECO:0000256" key="5">
    <source>
        <dbReference type="ARBA" id="ARBA00022723"/>
    </source>
</evidence>
<dbReference type="OrthoDB" id="9764892at2"/>
<dbReference type="SUPFAM" id="SSF53901">
    <property type="entry name" value="Thiolase-like"/>
    <property type="match status" value="2"/>
</dbReference>
<dbReference type="FunFam" id="3.40.47.10:FF:000007">
    <property type="entry name" value="acetyl-CoA acetyltransferase, mitochondrial"/>
    <property type="match status" value="1"/>
</dbReference>
<dbReference type="Pfam" id="PF02803">
    <property type="entry name" value="Thiolase_C"/>
    <property type="match status" value="1"/>
</dbReference>
<comment type="subunit">
    <text evidence="2">Homotetramer.</text>
</comment>
<feature type="domain" description="Thiolase N-terminal" evidence="11">
    <location>
        <begin position="4"/>
        <end position="261"/>
    </location>
</feature>
<organism evidence="13 14">
    <name type="scientific">Flavobacterium humi</name>
    <dbReference type="NCBI Taxonomy" id="2562683"/>
    <lineage>
        <taxon>Bacteria</taxon>
        <taxon>Pseudomonadati</taxon>
        <taxon>Bacteroidota</taxon>
        <taxon>Flavobacteriia</taxon>
        <taxon>Flavobacteriales</taxon>
        <taxon>Flavobacteriaceae</taxon>
        <taxon>Flavobacterium</taxon>
    </lineage>
</organism>
<evidence type="ECO:0000256" key="6">
    <source>
        <dbReference type="ARBA" id="ARBA00022946"/>
    </source>
</evidence>
<evidence type="ECO:0000256" key="10">
    <source>
        <dbReference type="RuleBase" id="RU003557"/>
    </source>
</evidence>
<keyword evidence="4 10" id="KW-0808">Transferase</keyword>
<evidence type="ECO:0000256" key="1">
    <source>
        <dbReference type="ARBA" id="ARBA00010982"/>
    </source>
</evidence>
<evidence type="ECO:0000256" key="3">
    <source>
        <dbReference type="ARBA" id="ARBA00012705"/>
    </source>
</evidence>
<dbReference type="InterPro" id="IPR016039">
    <property type="entry name" value="Thiolase-like"/>
</dbReference>
<evidence type="ECO:0000259" key="12">
    <source>
        <dbReference type="Pfam" id="PF02803"/>
    </source>
</evidence>
<dbReference type="NCBIfam" id="TIGR01930">
    <property type="entry name" value="AcCoA-C-Actrans"/>
    <property type="match status" value="1"/>
</dbReference>